<comment type="caution">
    <text evidence="1">The sequence shown here is derived from an EMBL/GenBank/DDBJ whole genome shotgun (WGS) entry which is preliminary data.</text>
</comment>
<proteinExistence type="predicted"/>
<dbReference type="OrthoDB" id="7350752at2"/>
<accession>A0A1Y2KXD3</accession>
<protein>
    <submittedName>
        <fullName evidence="1">Uncharacterized protein</fullName>
    </submittedName>
</protein>
<dbReference type="AlphaFoldDB" id="A0A1Y2KXD3"/>
<name>A0A1Y2KXD3_9PROT</name>
<keyword evidence="2" id="KW-1185">Reference proteome</keyword>
<dbReference type="RefSeq" id="WP_085584528.1">
    <property type="nucleotide sequence ID" value="NZ_JFKA01000008.1"/>
</dbReference>
<dbReference type="EMBL" id="JFKA01000008">
    <property type="protein sequence ID" value="OSQ37030.1"/>
    <property type="molecule type" value="Genomic_DNA"/>
</dbReference>
<evidence type="ECO:0000313" key="1">
    <source>
        <dbReference type="EMBL" id="OSQ37030.1"/>
    </source>
</evidence>
<sequence>MNNPAQTPLSPTSNTAATSTDIAGSLPDILSRLDTLLDVEWRILEQAQYDLLPDITTEKVALQNSLQAAMQAEFARISVKGPLACFNDSYFMVSDLKKKLDRNNTRLLARRDACLKRIRAGWLAVRPDSATRYDRDGDLASDFSHVLLNLKL</sequence>
<evidence type="ECO:0000313" key="2">
    <source>
        <dbReference type="Proteomes" id="UP000193391"/>
    </source>
</evidence>
<reference evidence="1 2" key="1">
    <citation type="submission" date="2014-03" db="EMBL/GenBank/DDBJ databases">
        <title>The draft genome sequence of Thalassospira mesophila JCM 18969.</title>
        <authorList>
            <person name="Lai Q."/>
            <person name="Shao Z."/>
        </authorList>
    </citation>
    <scope>NUCLEOTIDE SEQUENCE [LARGE SCALE GENOMIC DNA]</scope>
    <source>
        <strain evidence="1 2">JCM 18969</strain>
    </source>
</reference>
<dbReference type="Proteomes" id="UP000193391">
    <property type="component" value="Unassembled WGS sequence"/>
</dbReference>
<organism evidence="1 2">
    <name type="scientific">Thalassospira mesophila</name>
    <dbReference type="NCBI Taxonomy" id="1293891"/>
    <lineage>
        <taxon>Bacteria</taxon>
        <taxon>Pseudomonadati</taxon>
        <taxon>Pseudomonadota</taxon>
        <taxon>Alphaproteobacteria</taxon>
        <taxon>Rhodospirillales</taxon>
        <taxon>Thalassospiraceae</taxon>
        <taxon>Thalassospira</taxon>
    </lineage>
</organism>
<dbReference type="STRING" id="1293891.TMES_16445"/>
<gene>
    <name evidence="1" type="ORF">TMES_16445</name>
</gene>